<dbReference type="SUPFAM" id="SSF111331">
    <property type="entry name" value="NAD kinase/diacylglycerol kinase-like"/>
    <property type="match status" value="1"/>
</dbReference>
<evidence type="ECO:0000256" key="6">
    <source>
        <dbReference type="ARBA" id="ARBA00022741"/>
    </source>
</evidence>
<evidence type="ECO:0000313" key="15">
    <source>
        <dbReference type="Proteomes" id="UP000824132"/>
    </source>
</evidence>
<dbReference type="InterPro" id="IPR005218">
    <property type="entry name" value="Diacylglycerol/lipid_kinase"/>
</dbReference>
<sequence>MRCFFVYNPVSGRGKITKKLDYIVQKLKEKYDVVDVYATKGAGDMEKAAREAAGRYDAIVFSGGDGSFNEIVQGIGDTEFPPELGYIPSGTVNDIAHTLGIPKSVRGALKVILTGDNEMLDCMKINDRYAMYVVAAGAFTSAPYTTPQAQKKQIGRLAYGIEGIKKNLRFDVFDVAVKNEGARVETDSIFVILMNGRYVAGMKLNKKSSIRDGQIELAVIRQKKNPNVFKKIRAFLALAHLFLFGFRVPEKQIIRFTGKEFEIEAAESVVWNFDGEKGVCGNVKICVLPKKINMIVPKGSKNI</sequence>
<comment type="caution">
    <text evidence="14">The sequence shown here is derived from an EMBL/GenBank/DDBJ whole genome shotgun (WGS) entry which is preliminary data.</text>
</comment>
<dbReference type="GO" id="GO:0005524">
    <property type="term" value="F:ATP binding"/>
    <property type="evidence" value="ECO:0007669"/>
    <property type="project" value="UniProtKB-KW"/>
</dbReference>
<keyword evidence="4" id="KW-0808">Transferase</keyword>
<evidence type="ECO:0000256" key="1">
    <source>
        <dbReference type="ARBA" id="ARBA00001946"/>
    </source>
</evidence>
<dbReference type="InterPro" id="IPR045540">
    <property type="entry name" value="YegS/DAGK_C"/>
</dbReference>
<dbReference type="NCBIfam" id="TIGR00147">
    <property type="entry name" value="YegS/Rv2252/BmrU family lipid kinase"/>
    <property type="match status" value="1"/>
</dbReference>
<keyword evidence="5" id="KW-0479">Metal-binding</keyword>
<dbReference type="AlphaFoldDB" id="A0A9D2D064"/>
<dbReference type="GO" id="GO:0004143">
    <property type="term" value="F:ATP-dependent diacylglycerol kinase activity"/>
    <property type="evidence" value="ECO:0007669"/>
    <property type="project" value="TreeGrafter"/>
</dbReference>
<keyword evidence="8" id="KW-0067">ATP-binding</keyword>
<reference evidence="14" key="2">
    <citation type="submission" date="2021-04" db="EMBL/GenBank/DDBJ databases">
        <authorList>
            <person name="Gilroy R."/>
        </authorList>
    </citation>
    <scope>NUCLEOTIDE SEQUENCE</scope>
    <source>
        <strain evidence="14">CHK187-5294</strain>
    </source>
</reference>
<comment type="cofactor">
    <cofactor evidence="1">
        <name>Mg(2+)</name>
        <dbReference type="ChEBI" id="CHEBI:18420"/>
    </cofactor>
</comment>
<reference evidence="14" key="1">
    <citation type="journal article" date="2021" name="PeerJ">
        <title>Extensive microbial diversity within the chicken gut microbiome revealed by metagenomics and culture.</title>
        <authorList>
            <person name="Gilroy R."/>
            <person name="Ravi A."/>
            <person name="Getino M."/>
            <person name="Pursley I."/>
            <person name="Horton D.L."/>
            <person name="Alikhan N.F."/>
            <person name="Baker D."/>
            <person name="Gharbi K."/>
            <person name="Hall N."/>
            <person name="Watson M."/>
            <person name="Adriaenssens E.M."/>
            <person name="Foster-Nyarko E."/>
            <person name="Jarju S."/>
            <person name="Secka A."/>
            <person name="Antonio M."/>
            <person name="Oren A."/>
            <person name="Chaudhuri R.R."/>
            <person name="La Ragione R."/>
            <person name="Hildebrand F."/>
            <person name="Pallen M.J."/>
        </authorList>
    </citation>
    <scope>NUCLEOTIDE SEQUENCE</scope>
    <source>
        <strain evidence="14">CHK187-5294</strain>
    </source>
</reference>
<evidence type="ECO:0000256" key="10">
    <source>
        <dbReference type="ARBA" id="ARBA00023098"/>
    </source>
</evidence>
<gene>
    <name evidence="14" type="ORF">H9727_07165</name>
</gene>
<organism evidence="14 15">
    <name type="scientific">Candidatus Borkfalkia avistercoris</name>
    <dbReference type="NCBI Taxonomy" id="2838504"/>
    <lineage>
        <taxon>Bacteria</taxon>
        <taxon>Bacillati</taxon>
        <taxon>Bacillota</taxon>
        <taxon>Clostridia</taxon>
        <taxon>Christensenellales</taxon>
        <taxon>Christensenellaceae</taxon>
        <taxon>Candidatus Borkfalkia</taxon>
    </lineage>
</organism>
<protein>
    <submittedName>
        <fullName evidence="14">Diacylglycerol kinase family lipid kinase</fullName>
    </submittedName>
</protein>
<evidence type="ECO:0000256" key="7">
    <source>
        <dbReference type="ARBA" id="ARBA00022777"/>
    </source>
</evidence>
<comment type="similarity">
    <text evidence="2">Belongs to the diacylglycerol/lipid kinase family.</text>
</comment>
<dbReference type="Gene3D" id="3.40.50.10330">
    <property type="entry name" value="Probable inorganic polyphosphate/atp-NAD kinase, domain 1"/>
    <property type="match status" value="1"/>
</dbReference>
<dbReference type="Proteomes" id="UP000824132">
    <property type="component" value="Unassembled WGS sequence"/>
</dbReference>
<evidence type="ECO:0000256" key="4">
    <source>
        <dbReference type="ARBA" id="ARBA00022679"/>
    </source>
</evidence>
<keyword evidence="3" id="KW-0444">Lipid biosynthesis</keyword>
<evidence type="ECO:0000256" key="2">
    <source>
        <dbReference type="ARBA" id="ARBA00005983"/>
    </source>
</evidence>
<dbReference type="InterPro" id="IPR050187">
    <property type="entry name" value="Lipid_Phosphate_FormReg"/>
</dbReference>
<keyword evidence="10" id="KW-0443">Lipid metabolism</keyword>
<dbReference type="Pfam" id="PF19279">
    <property type="entry name" value="YegS_C"/>
    <property type="match status" value="1"/>
</dbReference>
<name>A0A9D2D064_9FIRM</name>
<keyword evidence="12" id="KW-1208">Phospholipid metabolism</keyword>
<evidence type="ECO:0000256" key="9">
    <source>
        <dbReference type="ARBA" id="ARBA00022842"/>
    </source>
</evidence>
<accession>A0A9D2D064</accession>
<dbReference type="PANTHER" id="PTHR12358:SF106">
    <property type="entry name" value="LIPID KINASE YEGS"/>
    <property type="match status" value="1"/>
</dbReference>
<dbReference type="GO" id="GO:0008654">
    <property type="term" value="P:phospholipid biosynthetic process"/>
    <property type="evidence" value="ECO:0007669"/>
    <property type="project" value="UniProtKB-KW"/>
</dbReference>
<keyword evidence="7 14" id="KW-0418">Kinase</keyword>
<keyword evidence="9" id="KW-0460">Magnesium</keyword>
<evidence type="ECO:0000256" key="11">
    <source>
        <dbReference type="ARBA" id="ARBA00023209"/>
    </source>
</evidence>
<dbReference type="Gene3D" id="2.60.200.40">
    <property type="match status" value="1"/>
</dbReference>
<evidence type="ECO:0000313" key="14">
    <source>
        <dbReference type="EMBL" id="HIZ04049.1"/>
    </source>
</evidence>
<dbReference type="InterPro" id="IPR016064">
    <property type="entry name" value="NAD/diacylglycerol_kinase_sf"/>
</dbReference>
<evidence type="ECO:0000256" key="8">
    <source>
        <dbReference type="ARBA" id="ARBA00022840"/>
    </source>
</evidence>
<keyword evidence="11" id="KW-0594">Phospholipid biosynthesis</keyword>
<dbReference type="PANTHER" id="PTHR12358">
    <property type="entry name" value="SPHINGOSINE KINASE"/>
    <property type="match status" value="1"/>
</dbReference>
<dbReference type="InterPro" id="IPR017438">
    <property type="entry name" value="ATP-NAD_kinase_N"/>
</dbReference>
<dbReference type="Pfam" id="PF00781">
    <property type="entry name" value="DAGK_cat"/>
    <property type="match status" value="1"/>
</dbReference>
<dbReference type="PROSITE" id="PS50146">
    <property type="entry name" value="DAGK"/>
    <property type="match status" value="1"/>
</dbReference>
<dbReference type="GO" id="GO:0005886">
    <property type="term" value="C:plasma membrane"/>
    <property type="evidence" value="ECO:0007669"/>
    <property type="project" value="TreeGrafter"/>
</dbReference>
<keyword evidence="6" id="KW-0547">Nucleotide-binding</keyword>
<proteinExistence type="inferred from homology"/>
<dbReference type="GO" id="GO:0046872">
    <property type="term" value="F:metal ion binding"/>
    <property type="evidence" value="ECO:0007669"/>
    <property type="project" value="UniProtKB-KW"/>
</dbReference>
<evidence type="ECO:0000256" key="3">
    <source>
        <dbReference type="ARBA" id="ARBA00022516"/>
    </source>
</evidence>
<dbReference type="InterPro" id="IPR001206">
    <property type="entry name" value="Diacylglycerol_kinase_cat_dom"/>
</dbReference>
<evidence type="ECO:0000256" key="5">
    <source>
        <dbReference type="ARBA" id="ARBA00022723"/>
    </source>
</evidence>
<dbReference type="EMBL" id="DXCL01000043">
    <property type="protein sequence ID" value="HIZ04049.1"/>
    <property type="molecule type" value="Genomic_DNA"/>
</dbReference>
<evidence type="ECO:0000259" key="13">
    <source>
        <dbReference type="PROSITE" id="PS50146"/>
    </source>
</evidence>
<evidence type="ECO:0000256" key="12">
    <source>
        <dbReference type="ARBA" id="ARBA00023264"/>
    </source>
</evidence>
<feature type="domain" description="DAGKc" evidence="13">
    <location>
        <begin position="1"/>
        <end position="129"/>
    </location>
</feature>
<dbReference type="SMART" id="SM00046">
    <property type="entry name" value="DAGKc"/>
    <property type="match status" value="1"/>
</dbReference>